<evidence type="ECO:0000259" key="2">
    <source>
        <dbReference type="Pfam" id="PF12697"/>
    </source>
</evidence>
<protein>
    <submittedName>
        <fullName evidence="3">Alpha/beta hydrolase</fullName>
    </submittedName>
</protein>
<keyword evidence="4" id="KW-1185">Reference proteome</keyword>
<name>A0A7M2RJ89_9FIRM</name>
<evidence type="ECO:0000313" key="4">
    <source>
        <dbReference type="Proteomes" id="UP000593601"/>
    </source>
</evidence>
<dbReference type="KEGG" id="bliq:INP51_01145"/>
<organism evidence="3 4">
    <name type="scientific">Blautia liquoris</name>
    <dbReference type="NCBI Taxonomy" id="2779518"/>
    <lineage>
        <taxon>Bacteria</taxon>
        <taxon>Bacillati</taxon>
        <taxon>Bacillota</taxon>
        <taxon>Clostridia</taxon>
        <taxon>Lachnospirales</taxon>
        <taxon>Lachnospiraceae</taxon>
        <taxon>Blautia</taxon>
    </lineage>
</organism>
<accession>A0A7M2RJ89</accession>
<evidence type="ECO:0000256" key="1">
    <source>
        <dbReference type="ARBA" id="ARBA00022801"/>
    </source>
</evidence>
<dbReference type="SUPFAM" id="SSF53474">
    <property type="entry name" value="alpha/beta-Hydrolases"/>
    <property type="match status" value="1"/>
</dbReference>
<dbReference type="GO" id="GO:0016020">
    <property type="term" value="C:membrane"/>
    <property type="evidence" value="ECO:0007669"/>
    <property type="project" value="TreeGrafter"/>
</dbReference>
<dbReference type="RefSeq" id="WP_193735937.1">
    <property type="nucleotide sequence ID" value="NZ_CP063304.1"/>
</dbReference>
<dbReference type="Gene3D" id="3.40.50.1820">
    <property type="entry name" value="alpha/beta hydrolase"/>
    <property type="match status" value="1"/>
</dbReference>
<proteinExistence type="predicted"/>
<dbReference type="GO" id="GO:0016787">
    <property type="term" value="F:hydrolase activity"/>
    <property type="evidence" value="ECO:0007669"/>
    <property type="project" value="UniProtKB-KW"/>
</dbReference>
<dbReference type="InterPro" id="IPR029058">
    <property type="entry name" value="AB_hydrolase_fold"/>
</dbReference>
<dbReference type="Pfam" id="PF12697">
    <property type="entry name" value="Abhydrolase_6"/>
    <property type="match status" value="1"/>
</dbReference>
<dbReference type="AlphaFoldDB" id="A0A7M2RJ89"/>
<dbReference type="Proteomes" id="UP000593601">
    <property type="component" value="Chromosome"/>
</dbReference>
<dbReference type="InterPro" id="IPR000073">
    <property type="entry name" value="AB_hydrolase_1"/>
</dbReference>
<evidence type="ECO:0000313" key="3">
    <source>
        <dbReference type="EMBL" id="QOV19617.1"/>
    </source>
</evidence>
<gene>
    <name evidence="3" type="ORF">INP51_01145</name>
</gene>
<sequence length="208" mass="23532">MHYIFIHGLGQNSTTWDKTTSLLSLDDTIDCPDLWKILNGQDATYTNLYHSFVTYCESLPGRLHICGLSLGAIIALNYAIEFPNRIQSMVLVGAQYKVPKNLMKFQNFIFKVMPEKSFIKMGMPKKNILALTNSMIDLDFSLNLKDVSCPTLLVCGKNDNANIRATNDLGNRIQNAEMKIIEDVGHEINTEAPQKLADVLNSFWKREK</sequence>
<feature type="domain" description="AB hydrolase-1" evidence="2">
    <location>
        <begin position="4"/>
        <end position="199"/>
    </location>
</feature>
<dbReference type="PANTHER" id="PTHR43798">
    <property type="entry name" value="MONOACYLGLYCEROL LIPASE"/>
    <property type="match status" value="1"/>
</dbReference>
<dbReference type="EMBL" id="CP063304">
    <property type="protein sequence ID" value="QOV19617.1"/>
    <property type="molecule type" value="Genomic_DNA"/>
</dbReference>
<dbReference type="PANTHER" id="PTHR43798:SF31">
    <property type="entry name" value="AB HYDROLASE SUPERFAMILY PROTEIN YCLE"/>
    <property type="match status" value="1"/>
</dbReference>
<keyword evidence="1 3" id="KW-0378">Hydrolase</keyword>
<dbReference type="InterPro" id="IPR050266">
    <property type="entry name" value="AB_hydrolase_sf"/>
</dbReference>
<reference evidence="3 4" key="1">
    <citation type="submission" date="2020-10" db="EMBL/GenBank/DDBJ databases">
        <title>Blautia liquoris sp.nov., isolated from the mud in a fermentation cellar used for the production of Chinese strong-flavoured liquor.</title>
        <authorList>
            <person name="Lu L."/>
        </authorList>
    </citation>
    <scope>NUCLEOTIDE SEQUENCE [LARGE SCALE GENOMIC DNA]</scope>
    <source>
        <strain evidence="3 4">LZLJ-3</strain>
    </source>
</reference>